<organism evidence="10 11">
    <name type="scientific">Enterococcus gallinarum</name>
    <dbReference type="NCBI Taxonomy" id="1353"/>
    <lineage>
        <taxon>Bacteria</taxon>
        <taxon>Bacillati</taxon>
        <taxon>Bacillota</taxon>
        <taxon>Bacilli</taxon>
        <taxon>Lactobacillales</taxon>
        <taxon>Enterococcaceae</taxon>
        <taxon>Enterococcus</taxon>
    </lineage>
</organism>
<dbReference type="InterPro" id="IPR006120">
    <property type="entry name" value="Resolvase_HTH_dom"/>
</dbReference>
<feature type="domain" description="Resolvase/invertase-type recombinase catalytic" evidence="9">
    <location>
        <begin position="2"/>
        <end position="146"/>
    </location>
</feature>
<evidence type="ECO:0000256" key="8">
    <source>
        <dbReference type="PROSITE-ProRule" id="PRU10137"/>
    </source>
</evidence>
<dbReference type="GO" id="GO:0003677">
    <property type="term" value="F:DNA binding"/>
    <property type="evidence" value="ECO:0007669"/>
    <property type="project" value="UniProtKB-KW"/>
</dbReference>
<dbReference type="GO" id="GO:0006355">
    <property type="term" value="P:regulation of DNA-templated transcription"/>
    <property type="evidence" value="ECO:0007669"/>
    <property type="project" value="InterPro"/>
</dbReference>
<dbReference type="Pfam" id="PF02796">
    <property type="entry name" value="HTH_7"/>
    <property type="match status" value="1"/>
</dbReference>
<proteinExistence type="inferred from homology"/>
<dbReference type="CDD" id="cd03768">
    <property type="entry name" value="SR_ResInv"/>
    <property type="match status" value="1"/>
</dbReference>
<feature type="active site" description="O-(5'-phospho-DNA)-serine intermediate" evidence="7 8">
    <location>
        <position position="10"/>
    </location>
</feature>
<evidence type="ECO:0000313" key="11">
    <source>
        <dbReference type="Proteomes" id="UP000516696"/>
    </source>
</evidence>
<gene>
    <name evidence="10" type="ORF">EGM181_18395</name>
</gene>
<evidence type="ECO:0000256" key="3">
    <source>
        <dbReference type="ARBA" id="ARBA00023015"/>
    </source>
</evidence>
<dbReference type="RefSeq" id="WP_192189578.1">
    <property type="nucleotide sequence ID" value="NZ_CP050486.1"/>
</dbReference>
<dbReference type="PANTHER" id="PTHR30461:SF26">
    <property type="entry name" value="RESOLVASE HOMOLOG YNEB"/>
    <property type="match status" value="1"/>
</dbReference>
<evidence type="ECO:0000256" key="1">
    <source>
        <dbReference type="ARBA" id="ARBA00009913"/>
    </source>
</evidence>
<dbReference type="Gene3D" id="1.10.10.60">
    <property type="entry name" value="Homeodomain-like"/>
    <property type="match status" value="1"/>
</dbReference>
<dbReference type="InterPro" id="IPR006118">
    <property type="entry name" value="Recombinase_CS"/>
</dbReference>
<dbReference type="EMBL" id="CP050486">
    <property type="protein sequence ID" value="QOG29282.1"/>
    <property type="molecule type" value="Genomic_DNA"/>
</dbReference>
<dbReference type="InterPro" id="IPR006119">
    <property type="entry name" value="Resolv_N"/>
</dbReference>
<name>A0AAE7T166_ENTGA</name>
<keyword evidence="10" id="KW-0614">Plasmid</keyword>
<dbReference type="GO" id="GO:0000150">
    <property type="term" value="F:DNA strand exchange activity"/>
    <property type="evidence" value="ECO:0007669"/>
    <property type="project" value="InterPro"/>
</dbReference>
<dbReference type="InterPro" id="IPR036162">
    <property type="entry name" value="Resolvase-like_N_sf"/>
</dbReference>
<dbReference type="SUPFAM" id="SSF46894">
    <property type="entry name" value="C-terminal effector domain of the bipartite response regulators"/>
    <property type="match status" value="1"/>
</dbReference>
<keyword evidence="4" id="KW-0238">DNA-binding</keyword>
<sequence>MSKIGYIRVSTDEQSVENQKMKMEGLGIEKWFVDDGISGTIRDRKALNEMIDYVRDIDTVYVVALDRLSRDMKALEEIQAKIKSKGATILPLDILEKLGMKEVPSDITGKLVFDIISTVSSFYAENERIRMLERQKLGIERAKNEGKYKGGTIQYHKNAKGRNLIVYTEVFRMLAEKKPIKKIADTLKISKNTIYVLKKRAYSEMIDFVKLGKTNKEIAENLLIPVNYVEEQVNKIQKELELVI</sequence>
<dbReference type="SUPFAM" id="SSF53041">
    <property type="entry name" value="Resolvase-like"/>
    <property type="match status" value="1"/>
</dbReference>
<comment type="similarity">
    <text evidence="1">Belongs to the site-specific recombinase resolvase family.</text>
</comment>
<keyword evidence="2" id="KW-0229">DNA integration</keyword>
<dbReference type="AlphaFoldDB" id="A0AAE7T166"/>
<protein>
    <submittedName>
        <fullName evidence="10">Recombinase family protein</fullName>
    </submittedName>
</protein>
<dbReference type="Proteomes" id="UP000516696">
    <property type="component" value="Plasmid pEGM181-2"/>
</dbReference>
<evidence type="ECO:0000256" key="7">
    <source>
        <dbReference type="PIRSR" id="PIRSR606118-50"/>
    </source>
</evidence>
<reference evidence="10 11" key="1">
    <citation type="submission" date="2020-03" db="EMBL/GenBank/DDBJ databases">
        <title>Characterization of ganglioside-mimicking enterococci.</title>
        <authorList>
            <person name="Patry R.T."/>
            <person name="Nothaft H."/>
            <person name="Bridger R."/>
            <person name="Shajahan A."/>
            <person name="Huynh S."/>
            <person name="Sanchez S."/>
            <person name="Azadi P."/>
            <person name="Cooper K."/>
            <person name="Miller W.G."/>
            <person name="Parker C.T."/>
            <person name="Wells L."/>
            <person name="Szymanski C.M."/>
        </authorList>
    </citation>
    <scope>NUCLEOTIDE SEQUENCE [LARGE SCALE GENOMIC DNA]</scope>
    <source>
        <strain evidence="10 11">EGM181</strain>
        <plasmid evidence="10 11">pEGM181-2</plasmid>
    </source>
</reference>
<dbReference type="InterPro" id="IPR050639">
    <property type="entry name" value="SSR_resolvase"/>
</dbReference>
<accession>A0AAE7T166</accession>
<dbReference type="PROSITE" id="PS51736">
    <property type="entry name" value="RECOMBINASES_3"/>
    <property type="match status" value="1"/>
</dbReference>
<evidence type="ECO:0000313" key="10">
    <source>
        <dbReference type="EMBL" id="QOG29282.1"/>
    </source>
</evidence>
<keyword evidence="5" id="KW-0804">Transcription</keyword>
<keyword evidence="3" id="KW-0805">Transcription regulation</keyword>
<dbReference type="Pfam" id="PF00239">
    <property type="entry name" value="Resolvase"/>
    <property type="match status" value="1"/>
</dbReference>
<dbReference type="Gene3D" id="3.40.50.1390">
    <property type="entry name" value="Resolvase, N-terminal catalytic domain"/>
    <property type="match status" value="1"/>
</dbReference>
<evidence type="ECO:0000256" key="5">
    <source>
        <dbReference type="ARBA" id="ARBA00023163"/>
    </source>
</evidence>
<evidence type="ECO:0000256" key="2">
    <source>
        <dbReference type="ARBA" id="ARBA00022908"/>
    </source>
</evidence>
<dbReference type="PANTHER" id="PTHR30461">
    <property type="entry name" value="DNA-INVERTASE FROM LAMBDOID PROPHAGE"/>
    <property type="match status" value="1"/>
</dbReference>
<dbReference type="GO" id="GO:0015074">
    <property type="term" value="P:DNA integration"/>
    <property type="evidence" value="ECO:0007669"/>
    <property type="project" value="UniProtKB-KW"/>
</dbReference>
<dbReference type="SMART" id="SM00857">
    <property type="entry name" value="Resolvase"/>
    <property type="match status" value="1"/>
</dbReference>
<evidence type="ECO:0000256" key="4">
    <source>
        <dbReference type="ARBA" id="ARBA00023125"/>
    </source>
</evidence>
<geneLocation type="plasmid" evidence="10 11">
    <name>pEGM181-2</name>
</geneLocation>
<evidence type="ECO:0000259" key="9">
    <source>
        <dbReference type="PROSITE" id="PS51736"/>
    </source>
</evidence>
<dbReference type="InterPro" id="IPR016032">
    <property type="entry name" value="Sig_transdc_resp-reg_C-effctor"/>
</dbReference>
<keyword evidence="6" id="KW-0233">DNA recombination</keyword>
<dbReference type="PROSITE" id="PS00397">
    <property type="entry name" value="RECOMBINASES_1"/>
    <property type="match status" value="1"/>
</dbReference>
<evidence type="ECO:0000256" key="6">
    <source>
        <dbReference type="ARBA" id="ARBA00023172"/>
    </source>
</evidence>